<reference evidence="2" key="1">
    <citation type="submission" date="2015-04" db="UniProtKB">
        <authorList>
            <consortium name="EnsemblPlants"/>
        </authorList>
    </citation>
    <scope>IDENTIFICATION</scope>
</reference>
<dbReference type="Proteomes" id="UP000026961">
    <property type="component" value="Chromosome 7"/>
</dbReference>
<keyword evidence="3" id="KW-1185">Reference proteome</keyword>
<feature type="region of interest" description="Disordered" evidence="1">
    <location>
        <begin position="281"/>
        <end position="520"/>
    </location>
</feature>
<feature type="compositionally biased region" description="Low complexity" evidence="1">
    <location>
        <begin position="202"/>
        <end position="213"/>
    </location>
</feature>
<evidence type="ECO:0000313" key="2">
    <source>
        <dbReference type="EnsemblPlants" id="OGLUM07G00560.1"/>
    </source>
</evidence>
<name>A0A0E0AF17_9ORYZ</name>
<proteinExistence type="predicted"/>
<dbReference type="Gramene" id="OGLUM07G00560.1">
    <property type="protein sequence ID" value="OGLUM07G00560.1"/>
    <property type="gene ID" value="OGLUM07G00560"/>
</dbReference>
<protein>
    <submittedName>
        <fullName evidence="2">Uncharacterized protein</fullName>
    </submittedName>
</protein>
<feature type="compositionally biased region" description="Basic and acidic residues" evidence="1">
    <location>
        <begin position="161"/>
        <end position="201"/>
    </location>
</feature>
<evidence type="ECO:0000256" key="1">
    <source>
        <dbReference type="SAM" id="MobiDB-lite"/>
    </source>
</evidence>
<dbReference type="eggNOG" id="ENOG502QVUH">
    <property type="taxonomic scope" value="Eukaryota"/>
</dbReference>
<feature type="compositionally biased region" description="Basic residues" evidence="1">
    <location>
        <begin position="111"/>
        <end position="129"/>
    </location>
</feature>
<feature type="compositionally biased region" description="Basic residues" evidence="1">
    <location>
        <begin position="145"/>
        <end position="160"/>
    </location>
</feature>
<feature type="compositionally biased region" description="Polar residues" evidence="1">
    <location>
        <begin position="357"/>
        <end position="388"/>
    </location>
</feature>
<feature type="compositionally biased region" description="Basic residues" evidence="1">
    <location>
        <begin position="18"/>
        <end position="37"/>
    </location>
</feature>
<dbReference type="HOGENOM" id="CLU_499120_0_0_1"/>
<feature type="compositionally biased region" description="Low complexity" evidence="1">
    <location>
        <begin position="70"/>
        <end position="88"/>
    </location>
</feature>
<dbReference type="EnsemblPlants" id="OGLUM07G00560.1">
    <property type="protein sequence ID" value="OGLUM07G00560.1"/>
    <property type="gene ID" value="OGLUM07G00560"/>
</dbReference>
<feature type="compositionally biased region" description="Basic and acidic residues" evidence="1">
    <location>
        <begin position="492"/>
        <end position="519"/>
    </location>
</feature>
<feature type="compositionally biased region" description="Polar residues" evidence="1">
    <location>
        <begin position="305"/>
        <end position="322"/>
    </location>
</feature>
<reference evidence="2" key="2">
    <citation type="submission" date="2018-05" db="EMBL/GenBank/DDBJ databases">
        <title>OgluRS3 (Oryza glumaepatula Reference Sequence Version 3).</title>
        <authorList>
            <person name="Zhang J."/>
            <person name="Kudrna D."/>
            <person name="Lee S."/>
            <person name="Talag J."/>
            <person name="Welchert J."/>
            <person name="Wing R.A."/>
        </authorList>
    </citation>
    <scope>NUCLEOTIDE SEQUENCE [LARGE SCALE GENOMIC DNA]</scope>
</reference>
<dbReference type="AlphaFoldDB" id="A0A0E0AF17"/>
<sequence>MKSKSSRKAADEDEAKSKKLRSSRGKQRRRGRSRRTSSRSESPPRKRSKKLKVSDKKSTKNKGRRRHRSLSPSPSPSSSSMSYSTRSSSGGGGGASESSVSPPRRSCSRDVRKKKERGRDSKRVRRSRRSTSYSTSGESNSSSRSRSRSKNSKSRNRKSGGNKDHASRDKIVQDYDNGHAHRAENVKSVEVADRDEKDMADISKGSSIEISHSIIDHEKNESVEKMESPPTKDADETQDFLPAGSGSPDAQDLELILRQKALENFRKFRGAAVMAGKLQTNGTGKEVVADSTKSSGTKIAEANSVDKSFQRQRSGLSVNCSVGSPRLEDFGNHTTPRKQESSAGKSVGIESPGTFEAGSTSGRTEQKGSSLEPTQSNSQKDGRSSSSIMHRLGSPPRSSASMIRRLGSSAGVNYVNGNPRVRSVVSIPTKEGLDSGTSITPPSACDNSPPVENISEVRHPPIETNKIEGTKGDERNSGEASAPNVSTLSTGEVKDQPGTEVKDGSQFEKKTFSRMHEGETVQVSYKVYIPKKSPALARRKLQR</sequence>
<feature type="region of interest" description="Disordered" evidence="1">
    <location>
        <begin position="1"/>
        <end position="249"/>
    </location>
</feature>
<dbReference type="PANTHER" id="PTHR36808:SF1">
    <property type="entry name" value="TRANSCRIPTIONAL REGULATOR ATRX-LIKE PROTEIN"/>
    <property type="match status" value="1"/>
</dbReference>
<accession>A0A0E0AF17</accession>
<feature type="compositionally biased region" description="Low complexity" evidence="1">
    <location>
        <begin position="96"/>
        <end position="105"/>
    </location>
</feature>
<evidence type="ECO:0000313" key="3">
    <source>
        <dbReference type="Proteomes" id="UP000026961"/>
    </source>
</evidence>
<feature type="compositionally biased region" description="Basic residues" evidence="1">
    <location>
        <begin position="59"/>
        <end position="69"/>
    </location>
</feature>
<feature type="compositionally biased region" description="Low complexity" evidence="1">
    <location>
        <begin position="130"/>
        <end position="144"/>
    </location>
</feature>
<feature type="compositionally biased region" description="Basic and acidic residues" evidence="1">
    <location>
        <begin position="455"/>
        <end position="477"/>
    </location>
</feature>
<feature type="compositionally biased region" description="Basic and acidic residues" evidence="1">
    <location>
        <begin position="214"/>
        <end position="235"/>
    </location>
</feature>
<dbReference type="PANTHER" id="PTHR36808">
    <property type="entry name" value="TRANSCRIPTIONAL REGULATOR ATRX-LIKE PROTEIN"/>
    <property type="match status" value="1"/>
</dbReference>
<organism evidence="2">
    <name type="scientific">Oryza glumipatula</name>
    <dbReference type="NCBI Taxonomy" id="40148"/>
    <lineage>
        <taxon>Eukaryota</taxon>
        <taxon>Viridiplantae</taxon>
        <taxon>Streptophyta</taxon>
        <taxon>Embryophyta</taxon>
        <taxon>Tracheophyta</taxon>
        <taxon>Spermatophyta</taxon>
        <taxon>Magnoliopsida</taxon>
        <taxon>Liliopsida</taxon>
        <taxon>Poales</taxon>
        <taxon>Poaceae</taxon>
        <taxon>BOP clade</taxon>
        <taxon>Oryzoideae</taxon>
        <taxon>Oryzeae</taxon>
        <taxon>Oryzinae</taxon>
        <taxon>Oryza</taxon>
    </lineage>
</organism>